<name>A0A2J6X681_9BACT</name>
<sequence length="230" mass="26263">MKKQYPQATYQFVEVNPSNRIDFLKLEKIDMECGSTTNTATRRNEVNFSTPFYYASIVALKLKSNPITSIADVDENSKVIYTEKTTTEQALAGASRVFENKSTRNVYQRVIGKTYDQSFDLLTSGAGDFFAADDILLFSLKEKSKNPENYVFLKDKFSIEPYGIMTRKSDSWLTTIVDKTIIGMMRNGEFNELYDKWFMKPISPSNKALNIPMSRLLKDNVRMPSNIVGN</sequence>
<evidence type="ECO:0000256" key="2">
    <source>
        <dbReference type="ARBA" id="ARBA00022448"/>
    </source>
</evidence>
<comment type="similarity">
    <text evidence="1">Belongs to the bacterial solute-binding protein 3 family.</text>
</comment>
<gene>
    <name evidence="5" type="ORF">C0175_03920</name>
</gene>
<keyword evidence="2" id="KW-0813">Transport</keyword>
<keyword evidence="3" id="KW-0732">Signal</keyword>
<dbReference type="GO" id="GO:0005576">
    <property type="term" value="C:extracellular region"/>
    <property type="evidence" value="ECO:0007669"/>
    <property type="project" value="TreeGrafter"/>
</dbReference>
<dbReference type="SMART" id="SM00062">
    <property type="entry name" value="PBPb"/>
    <property type="match status" value="1"/>
</dbReference>
<dbReference type="PANTHER" id="PTHR30085:SF2">
    <property type="entry name" value="GLUTAMATE_ASPARTATE IMPORT SOLUTE-BINDING PROTEIN"/>
    <property type="match status" value="1"/>
</dbReference>
<dbReference type="AlphaFoldDB" id="A0A2J6X681"/>
<dbReference type="EMBL" id="PNIX01000230">
    <property type="protein sequence ID" value="PMP82259.1"/>
    <property type="molecule type" value="Genomic_DNA"/>
</dbReference>
<proteinExistence type="inferred from homology"/>
<dbReference type="GO" id="GO:0006865">
    <property type="term" value="P:amino acid transport"/>
    <property type="evidence" value="ECO:0007669"/>
    <property type="project" value="TreeGrafter"/>
</dbReference>
<feature type="domain" description="Solute-binding protein family 3/N-terminal" evidence="4">
    <location>
        <begin position="1"/>
        <end position="201"/>
    </location>
</feature>
<dbReference type="Gene3D" id="3.40.190.10">
    <property type="entry name" value="Periplasmic binding protein-like II"/>
    <property type="match status" value="2"/>
</dbReference>
<evidence type="ECO:0000256" key="1">
    <source>
        <dbReference type="ARBA" id="ARBA00010333"/>
    </source>
</evidence>
<accession>A0A2J6X681</accession>
<reference evidence="5 6" key="1">
    <citation type="submission" date="2018-01" db="EMBL/GenBank/DDBJ databases">
        <title>Metagenomic assembled genomes from two thermal pools in the Uzon Caldera, Kamchatka, Russia.</title>
        <authorList>
            <person name="Wilkins L."/>
            <person name="Ettinger C."/>
        </authorList>
    </citation>
    <scope>NUCLEOTIDE SEQUENCE [LARGE SCALE GENOMIC DNA]</scope>
    <source>
        <strain evidence="5">ARK-10</strain>
    </source>
</reference>
<dbReference type="InterPro" id="IPR001638">
    <property type="entry name" value="Solute-binding_3/MltF_N"/>
</dbReference>
<evidence type="ECO:0000256" key="3">
    <source>
        <dbReference type="ARBA" id="ARBA00022729"/>
    </source>
</evidence>
<evidence type="ECO:0000313" key="6">
    <source>
        <dbReference type="Proteomes" id="UP000236910"/>
    </source>
</evidence>
<dbReference type="PANTHER" id="PTHR30085">
    <property type="entry name" value="AMINO ACID ABC TRANSPORTER PERMEASE"/>
    <property type="match status" value="1"/>
</dbReference>
<organism evidence="5 6">
    <name type="scientific">Caldisericum exile</name>
    <dbReference type="NCBI Taxonomy" id="693075"/>
    <lineage>
        <taxon>Bacteria</taxon>
        <taxon>Pseudomonadati</taxon>
        <taxon>Caldisericota/Cryosericota group</taxon>
        <taxon>Caldisericota</taxon>
        <taxon>Caldisericia</taxon>
        <taxon>Caldisericales</taxon>
        <taxon>Caldisericaceae</taxon>
        <taxon>Caldisericum</taxon>
    </lineage>
</organism>
<dbReference type="SUPFAM" id="SSF53850">
    <property type="entry name" value="Periplasmic binding protein-like II"/>
    <property type="match status" value="1"/>
</dbReference>
<dbReference type="GO" id="GO:0030288">
    <property type="term" value="C:outer membrane-bounded periplasmic space"/>
    <property type="evidence" value="ECO:0007669"/>
    <property type="project" value="TreeGrafter"/>
</dbReference>
<protein>
    <recommendedName>
        <fullName evidence="4">Solute-binding protein family 3/N-terminal domain-containing protein</fullName>
    </recommendedName>
</protein>
<comment type="caution">
    <text evidence="5">The sequence shown here is derived from an EMBL/GenBank/DDBJ whole genome shotgun (WGS) entry which is preliminary data.</text>
</comment>
<dbReference type="Proteomes" id="UP000236910">
    <property type="component" value="Unassembled WGS sequence"/>
</dbReference>
<dbReference type="InterPro" id="IPR051455">
    <property type="entry name" value="Bact_solute-bind_prot3"/>
</dbReference>
<evidence type="ECO:0000259" key="4">
    <source>
        <dbReference type="SMART" id="SM00062"/>
    </source>
</evidence>
<dbReference type="Pfam" id="PF00497">
    <property type="entry name" value="SBP_bac_3"/>
    <property type="match status" value="1"/>
</dbReference>
<evidence type="ECO:0000313" key="5">
    <source>
        <dbReference type="EMBL" id="PMP82259.1"/>
    </source>
</evidence>